<evidence type="ECO:0000313" key="2">
    <source>
        <dbReference type="EMBL" id="MBW8191350.1"/>
    </source>
</evidence>
<feature type="compositionally biased region" description="Polar residues" evidence="1">
    <location>
        <begin position="1"/>
        <end position="14"/>
    </location>
</feature>
<evidence type="ECO:0000313" key="3">
    <source>
        <dbReference type="Proteomes" id="UP001166251"/>
    </source>
</evidence>
<dbReference type="InterPro" id="IPR032787">
    <property type="entry name" value="Prok-E2_D"/>
</dbReference>
<evidence type="ECO:0000256" key="1">
    <source>
        <dbReference type="SAM" id="MobiDB-lite"/>
    </source>
</evidence>
<keyword evidence="3" id="KW-1185">Reference proteome</keyword>
<comment type="caution">
    <text evidence="2">The sequence shown here is derived from an EMBL/GenBank/DDBJ whole genome shotgun (WGS) entry which is preliminary data.</text>
</comment>
<organism evidence="2 3">
    <name type="scientific">Neiella holothuriorum</name>
    <dbReference type="NCBI Taxonomy" id="2870530"/>
    <lineage>
        <taxon>Bacteria</taxon>
        <taxon>Pseudomonadati</taxon>
        <taxon>Pseudomonadota</taxon>
        <taxon>Gammaproteobacteria</taxon>
        <taxon>Alteromonadales</taxon>
        <taxon>Echinimonadaceae</taxon>
        <taxon>Neiella</taxon>
    </lineage>
</organism>
<proteinExistence type="predicted"/>
<feature type="region of interest" description="Disordered" evidence="1">
    <location>
        <begin position="1"/>
        <end position="20"/>
    </location>
</feature>
<name>A0ABS7EGA3_9GAMM</name>
<reference evidence="2" key="1">
    <citation type="submission" date="2021-07" db="EMBL/GenBank/DDBJ databases">
        <title>Neiella marina sp. nov., isolated from the intestinal content of sea cucumber Apostichopus japonicus.</title>
        <authorList>
            <person name="Bai X."/>
        </authorList>
    </citation>
    <scope>NUCLEOTIDE SEQUENCE</scope>
    <source>
        <strain evidence="2">126</strain>
    </source>
</reference>
<dbReference type="RefSeq" id="WP_220104033.1">
    <property type="nucleotide sequence ID" value="NZ_JAHZSS010000010.1"/>
</dbReference>
<evidence type="ECO:0008006" key="4">
    <source>
        <dbReference type="Google" id="ProtNLM"/>
    </source>
</evidence>
<dbReference type="EMBL" id="JAHZSS010000010">
    <property type="protein sequence ID" value="MBW8191350.1"/>
    <property type="molecule type" value="Genomic_DNA"/>
</dbReference>
<gene>
    <name evidence="2" type="ORF">K0504_09900</name>
</gene>
<dbReference type="Proteomes" id="UP001166251">
    <property type="component" value="Unassembled WGS sequence"/>
</dbReference>
<sequence length="244" mass="27400">MHFSSDSRFGTNAPRQAAKAPKHPVPLWAMVFYGTSSVTAVTRHSIEDGRLGMGELLTPDSVVETISSSFNRRKAASPALLPEKVLHQSDSQITWYTKRQRRSMWFRAGKGVENLLVEWPALIWSASRNGACCKIMALPNNSRPNANTKLYVPPLMNLSSNGLLCQGSARLPKQVDIDTLTEAENCLFDSQFTHVNCAETIRGIGSSNAKHIKFWRHLSRNGGRVYVRDLTFRCRLNEWIGERL</sequence>
<accession>A0ABS7EGA3</accession>
<dbReference type="Pfam" id="PF14460">
    <property type="entry name" value="Prok-E2_D"/>
    <property type="match status" value="1"/>
</dbReference>
<protein>
    <recommendedName>
        <fullName evidence="4">PRTRC system protein B</fullName>
    </recommendedName>
</protein>